<reference evidence="19 20" key="1">
    <citation type="journal article" date="2009" name="J. Bacteriol.">
        <title>Complete genome sequence of Robiginitalea biformata HTCC2501.</title>
        <authorList>
            <person name="Oh H.M."/>
            <person name="Giovannoni S.J."/>
            <person name="Lee K."/>
            <person name="Ferriera S."/>
            <person name="Johnson J."/>
            <person name="Cho J.C."/>
        </authorList>
    </citation>
    <scope>NUCLEOTIDE SEQUENCE [LARGE SCALE GENOMIC DNA]</scope>
    <source>
        <strain evidence="20">ATCC BAA-864 / HTCC2501 / KCTC 12146</strain>
    </source>
</reference>
<evidence type="ECO:0000256" key="3">
    <source>
        <dbReference type="ARBA" id="ARBA00010550"/>
    </source>
</evidence>
<evidence type="ECO:0000256" key="14">
    <source>
        <dbReference type="ARBA" id="ARBA00061570"/>
    </source>
</evidence>
<dbReference type="EMBL" id="CP001712">
    <property type="protein sequence ID" value="EAR14222.1"/>
    <property type="molecule type" value="Genomic_DNA"/>
</dbReference>
<feature type="binding site" evidence="15">
    <location>
        <position position="534"/>
    </location>
    <ligand>
        <name>Zn(2+)</name>
        <dbReference type="ChEBI" id="CHEBI:29105"/>
        <note>catalytic</note>
    </ligand>
</feature>
<keyword evidence="6 15" id="KW-0479">Metal-binding</keyword>
<comment type="function">
    <text evidence="15">Acts as a processive, ATP-dependent zinc metallopeptidase for both cytoplasmic and membrane proteins. Plays a role in the quality control of integral membrane proteins.</text>
</comment>
<keyword evidence="15" id="KW-1003">Cell membrane</keyword>
<name>A4CPA1_ROBBH</name>
<protein>
    <recommendedName>
        <fullName evidence="15">ATP-dependent zinc metalloprotease FtsH</fullName>
        <ecNumber evidence="15">3.4.24.-</ecNumber>
    </recommendedName>
</protein>
<comment type="similarity">
    <text evidence="14 15">In the central section; belongs to the AAA ATPase family.</text>
</comment>
<evidence type="ECO:0000256" key="16">
    <source>
        <dbReference type="RuleBase" id="RU003651"/>
    </source>
</evidence>
<dbReference type="RefSeq" id="WP_015755658.1">
    <property type="nucleotide sequence ID" value="NC_013222.1"/>
</dbReference>
<dbReference type="MEROPS" id="M41.A17"/>
<dbReference type="InterPro" id="IPR003960">
    <property type="entry name" value="ATPase_AAA_CS"/>
</dbReference>
<evidence type="ECO:0000256" key="7">
    <source>
        <dbReference type="ARBA" id="ARBA00022741"/>
    </source>
</evidence>
<dbReference type="InterPro" id="IPR005936">
    <property type="entry name" value="FtsH"/>
</dbReference>
<keyword evidence="10 15" id="KW-0067">ATP-binding</keyword>
<dbReference type="Pfam" id="PF01434">
    <property type="entry name" value="Peptidase_M41"/>
    <property type="match status" value="1"/>
</dbReference>
<dbReference type="PANTHER" id="PTHR43655">
    <property type="entry name" value="ATP-DEPENDENT PROTEASE"/>
    <property type="match status" value="1"/>
</dbReference>
<dbReference type="NCBIfam" id="TIGR01241">
    <property type="entry name" value="FtsH_fam"/>
    <property type="match status" value="1"/>
</dbReference>
<proteinExistence type="inferred from homology"/>
<accession>A4CPA1</accession>
<feature type="active site" evidence="15">
    <location>
        <position position="460"/>
    </location>
</feature>
<dbReference type="AlphaFoldDB" id="A4CPA1"/>
<dbReference type="InterPro" id="IPR027417">
    <property type="entry name" value="P-loop_NTPase"/>
</dbReference>
<evidence type="ECO:0000259" key="18">
    <source>
        <dbReference type="SMART" id="SM00382"/>
    </source>
</evidence>
<evidence type="ECO:0000256" key="6">
    <source>
        <dbReference type="ARBA" id="ARBA00022723"/>
    </source>
</evidence>
<feature type="compositionally biased region" description="Basic and acidic residues" evidence="17">
    <location>
        <begin position="641"/>
        <end position="659"/>
    </location>
</feature>
<dbReference type="OrthoDB" id="9809379at2"/>
<dbReference type="GO" id="GO:0030163">
    <property type="term" value="P:protein catabolic process"/>
    <property type="evidence" value="ECO:0007669"/>
    <property type="project" value="UniProtKB-UniRule"/>
</dbReference>
<organism evidence="19 20">
    <name type="scientific">Robiginitalea biformata (strain ATCC BAA-864 / DSM 15991 / KCTC 12146 / HTCC2501)</name>
    <dbReference type="NCBI Taxonomy" id="313596"/>
    <lineage>
        <taxon>Bacteria</taxon>
        <taxon>Pseudomonadati</taxon>
        <taxon>Bacteroidota</taxon>
        <taxon>Flavobacteriia</taxon>
        <taxon>Flavobacteriales</taxon>
        <taxon>Flavobacteriaceae</taxon>
        <taxon>Robiginitalea</taxon>
    </lineage>
</organism>
<dbReference type="eggNOG" id="COG0465">
    <property type="taxonomic scope" value="Bacteria"/>
</dbReference>
<evidence type="ECO:0000313" key="19">
    <source>
        <dbReference type="EMBL" id="EAR14222.1"/>
    </source>
</evidence>
<dbReference type="Gene3D" id="1.20.58.760">
    <property type="entry name" value="Peptidase M41"/>
    <property type="match status" value="1"/>
</dbReference>
<comment type="similarity">
    <text evidence="16">Belongs to the AAA ATPase family.</text>
</comment>
<dbReference type="GO" id="GO:0006508">
    <property type="term" value="P:proteolysis"/>
    <property type="evidence" value="ECO:0007669"/>
    <property type="project" value="UniProtKB-KW"/>
</dbReference>
<dbReference type="InterPro" id="IPR003593">
    <property type="entry name" value="AAA+_ATPase"/>
</dbReference>
<keyword evidence="8 15" id="KW-0378">Hydrolase</keyword>
<dbReference type="GO" id="GO:0005886">
    <property type="term" value="C:plasma membrane"/>
    <property type="evidence" value="ECO:0007669"/>
    <property type="project" value="UniProtKB-SubCell"/>
</dbReference>
<dbReference type="HOGENOM" id="CLU_000688_16_2_10"/>
<feature type="binding site" evidence="15">
    <location>
        <begin position="236"/>
        <end position="243"/>
    </location>
    <ligand>
        <name>ATP</name>
        <dbReference type="ChEBI" id="CHEBI:30616"/>
    </ligand>
</feature>
<evidence type="ECO:0000256" key="15">
    <source>
        <dbReference type="HAMAP-Rule" id="MF_01458"/>
    </source>
</evidence>
<dbReference type="InterPro" id="IPR003959">
    <property type="entry name" value="ATPase_AAA_core"/>
</dbReference>
<dbReference type="InterPro" id="IPR041569">
    <property type="entry name" value="AAA_lid_3"/>
</dbReference>
<dbReference type="CDD" id="cd19501">
    <property type="entry name" value="RecA-like_FtsH"/>
    <property type="match status" value="1"/>
</dbReference>
<evidence type="ECO:0000256" key="11">
    <source>
        <dbReference type="ARBA" id="ARBA00022989"/>
    </source>
</evidence>
<evidence type="ECO:0000256" key="13">
    <source>
        <dbReference type="ARBA" id="ARBA00023136"/>
    </source>
</evidence>
<dbReference type="Gene3D" id="3.40.1690.20">
    <property type="match status" value="1"/>
</dbReference>
<dbReference type="InterPro" id="IPR000642">
    <property type="entry name" value="Peptidase_M41"/>
</dbReference>
<keyword evidence="20" id="KW-1185">Reference proteome</keyword>
<gene>
    <name evidence="15" type="primary">ftsH</name>
    <name evidence="19" type="ordered locus">RB2501_02320</name>
</gene>
<evidence type="ECO:0000256" key="5">
    <source>
        <dbReference type="ARBA" id="ARBA00022692"/>
    </source>
</evidence>
<feature type="region of interest" description="Disordered" evidence="17">
    <location>
        <begin position="641"/>
        <end position="696"/>
    </location>
</feature>
<feature type="transmembrane region" description="Helical" evidence="15">
    <location>
        <begin position="16"/>
        <end position="34"/>
    </location>
</feature>
<keyword evidence="11 15" id="KW-1133">Transmembrane helix</keyword>
<dbReference type="FunFam" id="1.10.8.60:FF:000001">
    <property type="entry name" value="ATP-dependent zinc metalloprotease FtsH"/>
    <property type="match status" value="1"/>
</dbReference>
<evidence type="ECO:0000256" key="4">
    <source>
        <dbReference type="ARBA" id="ARBA00022670"/>
    </source>
</evidence>
<dbReference type="Pfam" id="PF00004">
    <property type="entry name" value="AAA"/>
    <property type="match status" value="1"/>
</dbReference>
<comment type="cofactor">
    <cofactor evidence="15">
        <name>Zn(2+)</name>
        <dbReference type="ChEBI" id="CHEBI:29105"/>
    </cofactor>
    <text evidence="15">Binds 1 zinc ion per subunit.</text>
</comment>
<dbReference type="STRING" id="313596.RB2501_02320"/>
<dbReference type="SMART" id="SM00382">
    <property type="entry name" value="AAA"/>
    <property type="match status" value="1"/>
</dbReference>
<keyword evidence="12 15" id="KW-0482">Metalloprotease</keyword>
<feature type="compositionally biased region" description="Basic and acidic residues" evidence="17">
    <location>
        <begin position="668"/>
        <end position="682"/>
    </location>
</feature>
<comment type="subcellular location">
    <subcellularLocation>
        <location evidence="15">Cell inner membrane</location>
        <topology evidence="15">Multi-pass membrane protein</topology>
        <orientation evidence="15">Cytoplasmic side</orientation>
    </subcellularLocation>
    <subcellularLocation>
        <location evidence="1">Membrane</location>
        <topology evidence="1">Multi-pass membrane protein</topology>
    </subcellularLocation>
</comment>
<dbReference type="GO" id="GO:0016887">
    <property type="term" value="F:ATP hydrolysis activity"/>
    <property type="evidence" value="ECO:0007669"/>
    <property type="project" value="UniProtKB-UniRule"/>
</dbReference>
<dbReference type="PROSITE" id="PS00674">
    <property type="entry name" value="AAA"/>
    <property type="match status" value="1"/>
</dbReference>
<dbReference type="GO" id="GO:0004176">
    <property type="term" value="F:ATP-dependent peptidase activity"/>
    <property type="evidence" value="ECO:0007669"/>
    <property type="project" value="InterPro"/>
</dbReference>
<comment type="similarity">
    <text evidence="3">In the N-terminal section; belongs to the AAA ATPase family.</text>
</comment>
<evidence type="ECO:0000256" key="9">
    <source>
        <dbReference type="ARBA" id="ARBA00022833"/>
    </source>
</evidence>
<keyword evidence="13 15" id="KW-0472">Membrane</keyword>
<evidence type="ECO:0000256" key="12">
    <source>
        <dbReference type="ARBA" id="ARBA00023049"/>
    </source>
</evidence>
<dbReference type="GO" id="GO:0004222">
    <property type="term" value="F:metalloendopeptidase activity"/>
    <property type="evidence" value="ECO:0007669"/>
    <property type="project" value="InterPro"/>
</dbReference>
<dbReference type="SUPFAM" id="SSF52540">
    <property type="entry name" value="P-loop containing nucleoside triphosphate hydrolases"/>
    <property type="match status" value="1"/>
</dbReference>
<dbReference type="InterPro" id="IPR050928">
    <property type="entry name" value="ATP-dep_Zn_Metalloprotease"/>
</dbReference>
<comment type="similarity">
    <text evidence="2 15">In the C-terminal section; belongs to the peptidase M41 family.</text>
</comment>
<dbReference type="HAMAP" id="MF_01458">
    <property type="entry name" value="FtsH"/>
    <property type="match status" value="1"/>
</dbReference>
<dbReference type="Pfam" id="PF06480">
    <property type="entry name" value="FtsH_ext"/>
    <property type="match status" value="1"/>
</dbReference>
<feature type="binding site" evidence="15">
    <location>
        <position position="463"/>
    </location>
    <ligand>
        <name>Zn(2+)</name>
        <dbReference type="ChEBI" id="CHEBI:29105"/>
        <note>catalytic</note>
    </ligand>
</feature>
<evidence type="ECO:0000256" key="17">
    <source>
        <dbReference type="SAM" id="MobiDB-lite"/>
    </source>
</evidence>
<feature type="transmembrane region" description="Helical" evidence="15">
    <location>
        <begin position="137"/>
        <end position="158"/>
    </location>
</feature>
<evidence type="ECO:0000313" key="20">
    <source>
        <dbReference type="Proteomes" id="UP000009049"/>
    </source>
</evidence>
<feature type="domain" description="AAA+ ATPase" evidence="18">
    <location>
        <begin position="228"/>
        <end position="368"/>
    </location>
</feature>
<keyword evidence="15" id="KW-0997">Cell inner membrane</keyword>
<keyword evidence="7 15" id="KW-0547">Nucleotide-binding</keyword>
<feature type="binding site" evidence="15">
    <location>
        <position position="459"/>
    </location>
    <ligand>
        <name>Zn(2+)</name>
        <dbReference type="ChEBI" id="CHEBI:29105"/>
        <note>catalytic</note>
    </ligand>
</feature>
<dbReference type="Proteomes" id="UP000009049">
    <property type="component" value="Chromosome"/>
</dbReference>
<dbReference type="FunFam" id="3.40.50.300:FF:000001">
    <property type="entry name" value="ATP-dependent zinc metalloprotease FtsH"/>
    <property type="match status" value="1"/>
</dbReference>
<comment type="subunit">
    <text evidence="15">Homohexamer.</text>
</comment>
<sequence>MAKDNKTPQKKPRFSSWWIYGLIIVFLIGFQFFGSDSLSPTSKTTTSELQEFLRNGDIDKILIITNTRQARVYLTEEAMTKDVHRDVSDQPFSLSSGSVPQYVLDYGDLQNFENDIKKIKQENNLDTVVDYDTESNVFMELLLTILPFVLIIGIWIYLMRRMSGGAGGGAGGQIFNIGKSKAKLFDEKTDTRTSFKDVAGLEGAKEEVEEIVEFLKNPDKYTSLGGKIPKGALLVGPPGTGKTLLAKAVAGEAKVPFFSLSGSDFVEMFVGVGASRVRDLFKQAKDKSPAIIFIDEIDAIGRARGKNNFTGSNDERENTLNQLLTEMDGFGTNTNVIVLAATNRADVLDKALMRAGRFDRQIYVDLPDIRERKEIFEVHLRPIKTAETLDLDFLARQTPGFSGADIANVCNEAALIAARKERKAVTKQDFLDAVDRIVGGLEKKNKIITPEEKKTIAYHEAGHATVSWMLEHAAPLVKVTIVPRGQSLGAAWYLPEERLLVRTEQMLDEMCATLGGRAAEKVIFDKISTGALSDLEKVTKQARAMVTIYGLNEAIGNLTYYDSSGQNEYGFTKPYSEETARKIDQEISRIVEAQYARAIDVLKKNKDKLIELAERLLDKEVIFKEDLEKIFGKRPFEKFDKLGQEKTLDAPDAGDKGAAEADGSENDAEPKASKPAGGKDPESPEEQEEKTVEKEN</sequence>
<evidence type="ECO:0000256" key="10">
    <source>
        <dbReference type="ARBA" id="ARBA00022840"/>
    </source>
</evidence>
<dbReference type="SUPFAM" id="SSF140990">
    <property type="entry name" value="FtsH protease domain-like"/>
    <property type="match status" value="1"/>
</dbReference>
<dbReference type="InterPro" id="IPR011546">
    <property type="entry name" value="Pept_M41_FtsH_extracell"/>
</dbReference>
<keyword evidence="5 15" id="KW-0812">Transmembrane</keyword>
<evidence type="ECO:0000256" key="1">
    <source>
        <dbReference type="ARBA" id="ARBA00004141"/>
    </source>
</evidence>
<keyword evidence="4 15" id="KW-0645">Protease</keyword>
<dbReference type="GO" id="GO:0008270">
    <property type="term" value="F:zinc ion binding"/>
    <property type="evidence" value="ECO:0007669"/>
    <property type="project" value="UniProtKB-UniRule"/>
</dbReference>
<dbReference type="Pfam" id="PF17862">
    <property type="entry name" value="AAA_lid_3"/>
    <property type="match status" value="1"/>
</dbReference>
<dbReference type="Gene3D" id="3.40.50.300">
    <property type="entry name" value="P-loop containing nucleotide triphosphate hydrolases"/>
    <property type="match status" value="1"/>
</dbReference>
<dbReference type="InterPro" id="IPR037219">
    <property type="entry name" value="Peptidase_M41-like"/>
</dbReference>
<evidence type="ECO:0000256" key="8">
    <source>
        <dbReference type="ARBA" id="ARBA00022801"/>
    </source>
</evidence>
<dbReference type="GO" id="GO:0005524">
    <property type="term" value="F:ATP binding"/>
    <property type="evidence" value="ECO:0007669"/>
    <property type="project" value="UniProtKB-UniRule"/>
</dbReference>
<keyword evidence="9 15" id="KW-0862">Zinc</keyword>
<dbReference type="KEGG" id="rbi:RB2501_02320"/>
<dbReference type="FunFam" id="1.20.58.760:FF:000003">
    <property type="entry name" value="AFG3-like AAA ATPase 2"/>
    <property type="match status" value="1"/>
</dbReference>
<dbReference type="Gene3D" id="1.10.8.60">
    <property type="match status" value="1"/>
</dbReference>
<evidence type="ECO:0000256" key="2">
    <source>
        <dbReference type="ARBA" id="ARBA00010044"/>
    </source>
</evidence>
<dbReference type="PANTHER" id="PTHR43655:SF2">
    <property type="entry name" value="AFG3 LIKE MATRIX AAA PEPTIDASE SUBUNIT 2, ISOFORM A"/>
    <property type="match status" value="1"/>
</dbReference>
<dbReference type="EC" id="3.4.24.-" evidence="15"/>